<dbReference type="Proteomes" id="UP000738349">
    <property type="component" value="Unassembled WGS sequence"/>
</dbReference>
<dbReference type="EMBL" id="JAGMUV010000018">
    <property type="protein sequence ID" value="KAH7128951.1"/>
    <property type="molecule type" value="Genomic_DNA"/>
</dbReference>
<accession>A0A9P9E2X8</accession>
<name>A0A9P9E2X8_9HYPO</name>
<dbReference type="OrthoDB" id="10672968at2759"/>
<dbReference type="AlphaFoldDB" id="A0A9P9E2X8"/>
<organism evidence="1 2">
    <name type="scientific">Dactylonectria macrodidyma</name>
    <dbReference type="NCBI Taxonomy" id="307937"/>
    <lineage>
        <taxon>Eukaryota</taxon>
        <taxon>Fungi</taxon>
        <taxon>Dikarya</taxon>
        <taxon>Ascomycota</taxon>
        <taxon>Pezizomycotina</taxon>
        <taxon>Sordariomycetes</taxon>
        <taxon>Hypocreomycetidae</taxon>
        <taxon>Hypocreales</taxon>
        <taxon>Nectriaceae</taxon>
        <taxon>Dactylonectria</taxon>
    </lineage>
</organism>
<keyword evidence="2" id="KW-1185">Reference proteome</keyword>
<reference evidence="1" key="1">
    <citation type="journal article" date="2021" name="Nat. Commun.">
        <title>Genetic determinants of endophytism in the Arabidopsis root mycobiome.</title>
        <authorList>
            <person name="Mesny F."/>
            <person name="Miyauchi S."/>
            <person name="Thiergart T."/>
            <person name="Pickel B."/>
            <person name="Atanasova L."/>
            <person name="Karlsson M."/>
            <person name="Huettel B."/>
            <person name="Barry K.W."/>
            <person name="Haridas S."/>
            <person name="Chen C."/>
            <person name="Bauer D."/>
            <person name="Andreopoulos W."/>
            <person name="Pangilinan J."/>
            <person name="LaButti K."/>
            <person name="Riley R."/>
            <person name="Lipzen A."/>
            <person name="Clum A."/>
            <person name="Drula E."/>
            <person name="Henrissat B."/>
            <person name="Kohler A."/>
            <person name="Grigoriev I.V."/>
            <person name="Martin F.M."/>
            <person name="Hacquard S."/>
        </authorList>
    </citation>
    <scope>NUCLEOTIDE SEQUENCE</scope>
    <source>
        <strain evidence="1">MPI-CAGE-AT-0147</strain>
    </source>
</reference>
<evidence type="ECO:0000313" key="1">
    <source>
        <dbReference type="EMBL" id="KAH7128951.1"/>
    </source>
</evidence>
<evidence type="ECO:0000313" key="2">
    <source>
        <dbReference type="Proteomes" id="UP000738349"/>
    </source>
</evidence>
<comment type="caution">
    <text evidence="1">The sequence shown here is derived from an EMBL/GenBank/DDBJ whole genome shotgun (WGS) entry which is preliminary data.</text>
</comment>
<proteinExistence type="predicted"/>
<protein>
    <submittedName>
        <fullName evidence="1">Uncharacterized protein</fullName>
    </submittedName>
</protein>
<gene>
    <name evidence="1" type="ORF">EDB81DRAFT_888726</name>
</gene>
<sequence length="387" mass="43064">MPKFDHMPCVLVQSDNWTATPARLRSFGGRSVGFPSQTSLSMSLLDYRDSSPRLELKMTVPKDASTPATYFGPKMETGPAASTFIIVIRLEAKAIRSLTWRKFVEAELELPADAKGKSNVWTVFEFAVHNPGVQGWPMPFKARFPEADACFQDGHRMEGLASTMAQLVGSNGIITVAMPTKPKKHPQPSDIETVLNKSPFAYFDYGPVGWDPQMNRYKATIAQHRNEAKDAPPYPPIVAYPTAFQAATALEQGVVQDIFDVHQHVLRIRNGQVPVRFVRQRPNSNDKYWAIAKFSSAFRAQFETSLGRLKRDGDAVGIAFTPPPSGGKSDDDVWPRKVIVQDVGFQHSGDLVLDCRRPGIHDAAKRATREKVIKAVNTWIEGEKKDI</sequence>